<feature type="compositionally biased region" description="Low complexity" evidence="1">
    <location>
        <begin position="303"/>
        <end position="326"/>
    </location>
</feature>
<proteinExistence type="predicted"/>
<feature type="compositionally biased region" description="Acidic residues" evidence="1">
    <location>
        <begin position="417"/>
        <end position="427"/>
    </location>
</feature>
<evidence type="ECO:0000313" key="3">
    <source>
        <dbReference type="Proteomes" id="UP000824890"/>
    </source>
</evidence>
<dbReference type="Proteomes" id="UP000824890">
    <property type="component" value="Unassembled WGS sequence"/>
</dbReference>
<keyword evidence="3" id="KW-1185">Reference proteome</keyword>
<dbReference type="PANTHER" id="PTHR31099">
    <property type="entry name" value="OS06G0165300 PROTEIN"/>
    <property type="match status" value="1"/>
</dbReference>
<feature type="compositionally biased region" description="Basic and acidic residues" evidence="1">
    <location>
        <begin position="405"/>
        <end position="415"/>
    </location>
</feature>
<feature type="compositionally biased region" description="Basic and acidic residues" evidence="1">
    <location>
        <begin position="387"/>
        <end position="398"/>
    </location>
</feature>
<name>A0ABQ8CKC3_BRANA</name>
<feature type="compositionally biased region" description="Low complexity" evidence="1">
    <location>
        <begin position="72"/>
        <end position="81"/>
    </location>
</feature>
<reference evidence="2 3" key="1">
    <citation type="submission" date="2021-05" db="EMBL/GenBank/DDBJ databases">
        <title>Genome Assembly of Synthetic Allotetraploid Brassica napus Reveals Homoeologous Exchanges between Subgenomes.</title>
        <authorList>
            <person name="Davis J.T."/>
        </authorList>
    </citation>
    <scope>NUCLEOTIDE SEQUENCE [LARGE SCALE GENOMIC DNA]</scope>
    <source>
        <strain evidence="3">cv. Da-Ae</strain>
        <tissue evidence="2">Seedling</tissue>
    </source>
</reference>
<feature type="region of interest" description="Disordered" evidence="1">
    <location>
        <begin position="387"/>
        <end position="459"/>
    </location>
</feature>
<dbReference type="PANTHER" id="PTHR31099:SF45">
    <property type="entry name" value="DUF1204 DOMAIN-CONTAINING PROTEIN-RELATED"/>
    <property type="match status" value="1"/>
</dbReference>
<protein>
    <submittedName>
        <fullName evidence="2">Uncharacterized protein</fullName>
    </submittedName>
</protein>
<accession>A0ABQ8CKC3</accession>
<organism evidence="2 3">
    <name type="scientific">Brassica napus</name>
    <name type="common">Rape</name>
    <dbReference type="NCBI Taxonomy" id="3708"/>
    <lineage>
        <taxon>Eukaryota</taxon>
        <taxon>Viridiplantae</taxon>
        <taxon>Streptophyta</taxon>
        <taxon>Embryophyta</taxon>
        <taxon>Tracheophyta</taxon>
        <taxon>Spermatophyta</taxon>
        <taxon>Magnoliopsida</taxon>
        <taxon>eudicotyledons</taxon>
        <taxon>Gunneridae</taxon>
        <taxon>Pentapetalae</taxon>
        <taxon>rosids</taxon>
        <taxon>malvids</taxon>
        <taxon>Brassicales</taxon>
        <taxon>Brassicaceae</taxon>
        <taxon>Brassiceae</taxon>
        <taxon>Brassica</taxon>
    </lineage>
</organism>
<evidence type="ECO:0000313" key="2">
    <source>
        <dbReference type="EMBL" id="KAH0917510.1"/>
    </source>
</evidence>
<gene>
    <name evidence="2" type="ORF">HID58_025170</name>
</gene>
<sequence>MVGLSSCSEVWEERLSSFWKGVARRRFEKSSSMVVPSLPPDVPSLSELVDGGSDLVSCCFEPVNGGSKHPLDVPSSSKADPSSPPDVPSLPTAAPSSPLDVPSLPTAAPGLSTVVLSSSHVAPNSFMVVPSSSHVVASGSLLVKECGPDVEGTSLPLVGSFLGSSLSLAVPSLPLSMEPCRGEVGLTSSSSGSRSSLVPNLSSVVPSMPSVMKMSELSSLIGMPSDGKFVRWSLTMAASRGRILPNLSLLLGILIGSEAEDRPGVGGSSLYLTTPPIIPSSSSLVKKTMLETVREHEQMRLAESSQARESSSETTSSSDGSSYSSSHSEESVDGADVAGEYDNISEDDKRDDNVENVDVEDDGALGSTDDKRNGTCDINVCEESDKDEFASDGDHAVVGDDEMGDRDGVDGRSDFSGEQDDFSDEQDSFSGEQSGVSGSPGVIVVDDGRDDADGGSDRRADVTDILRKIKQESKEKKRVRKARERPRSFIGPLVNHPDPSESFPSIVDEDTIKWISANCCRNGVIEARILDEDERPWMVPDGWLCVYDFWFTEYHLWLPLPRLLLAYCDEHLIALAQLTHAAIRNIVAALFTAADIGVHMSLCLFERIAHITWCDKTDGAFYVSMKTGCGVVGERKRKTLCWIKKFFYVRIVPSSVPDVSDMSVPFRSSWNLYNGRHLVGVPLAPGDMRGIIQGDEGSGLDCGEAIEGLAVHPTDLSEISSLVDCFAGGIDDASVVESGQCTTGVEPSASARSIVMGLMSMTVPVPSVGVSGKEVVVAGSGSVVAKRAAAGHSPKDVPPSKSRKIVSSDAELPLVVESPAAEKASIEPFEHSFNGRDVVIFSSCFNHLVALMVYLLIKLGAVSGIRSSLRHLAIATKFANKLVMKSLKRRRPSLKKRRLSLLLLRISSEEIAALRGKYEAEKKVSSDVLEEVEKLTAKIALEAGRVKKRQAADLEHFKKEKEVAGRRYWRAVTRHDDVLATFNSRMEKVRRYVENQKVVRTAMHGVNQIMGVLDAAKTWKKEAIIIPDGKVKHLENELVRRKEKANLVVRVEFEPKELADIPSFDFTRPLSPVLLSLTAGVEDASKARGKEENRRHDRRRVADRAGAASSAVRREGQVPSRPLEFVDAVVANNLRMREVVQTRSRSSSELVDPIEKGLKDQGDVRLSGVHRSCVRHGAGWMMADVATIDGWVEVATIDGSSEVVTTSVEVFAGWSEIVIAASCALVAPGWSVVDEIGTSGCDVGSVTVEMS</sequence>
<feature type="compositionally biased region" description="Basic and acidic residues" evidence="1">
    <location>
        <begin position="1084"/>
        <end position="1103"/>
    </location>
</feature>
<evidence type="ECO:0000256" key="1">
    <source>
        <dbReference type="SAM" id="MobiDB-lite"/>
    </source>
</evidence>
<feature type="region of interest" description="Disordered" evidence="1">
    <location>
        <begin position="1084"/>
        <end position="1115"/>
    </location>
</feature>
<feature type="region of interest" description="Disordered" evidence="1">
    <location>
        <begin position="297"/>
        <end position="375"/>
    </location>
</feature>
<feature type="region of interest" description="Disordered" evidence="1">
    <location>
        <begin position="67"/>
        <end position="104"/>
    </location>
</feature>
<feature type="compositionally biased region" description="Low complexity" evidence="1">
    <location>
        <begin position="89"/>
        <end position="99"/>
    </location>
</feature>
<feature type="compositionally biased region" description="Acidic residues" evidence="1">
    <location>
        <begin position="354"/>
        <end position="363"/>
    </location>
</feature>
<feature type="compositionally biased region" description="Low complexity" evidence="1">
    <location>
        <begin position="428"/>
        <end position="445"/>
    </location>
</feature>
<dbReference type="EMBL" id="JAGKQM010000007">
    <property type="protein sequence ID" value="KAH0917510.1"/>
    <property type="molecule type" value="Genomic_DNA"/>
</dbReference>
<comment type="caution">
    <text evidence="2">The sequence shown here is derived from an EMBL/GenBank/DDBJ whole genome shotgun (WGS) entry which is preliminary data.</text>
</comment>